<evidence type="ECO:0000313" key="3">
    <source>
        <dbReference type="Proteomes" id="UP000256862"/>
    </source>
</evidence>
<reference evidence="2 3" key="1">
    <citation type="submission" date="2018-01" db="EMBL/GenBank/DDBJ databases">
        <authorList>
            <person name="Clerissi C."/>
        </authorList>
    </citation>
    <scope>NUCLEOTIDE SEQUENCE [LARGE SCALE GENOMIC DNA]</scope>
    <source>
        <strain evidence="2">Cupriavidus oxalaticus LMG 2235</strain>
    </source>
</reference>
<dbReference type="AlphaFoldDB" id="A0A976G9B8"/>
<gene>
    <name evidence="2" type="ORF">CO2235_170014</name>
</gene>
<accession>A0A976G9B8</accession>
<name>A0A976G9B8_9BURK</name>
<feature type="compositionally biased region" description="Low complexity" evidence="1">
    <location>
        <begin position="97"/>
        <end position="114"/>
    </location>
</feature>
<dbReference type="Proteomes" id="UP000256862">
    <property type="component" value="Chromosome CO2235"/>
</dbReference>
<comment type="caution">
    <text evidence="2">The sequence shown here is derived from an EMBL/GenBank/DDBJ whole genome shotgun (WGS) entry which is preliminary data.</text>
</comment>
<evidence type="ECO:0000256" key="1">
    <source>
        <dbReference type="SAM" id="MobiDB-lite"/>
    </source>
</evidence>
<feature type="region of interest" description="Disordered" evidence="1">
    <location>
        <begin position="68"/>
        <end position="117"/>
    </location>
</feature>
<evidence type="ECO:0000313" key="2">
    <source>
        <dbReference type="EMBL" id="SPC12891.1"/>
    </source>
</evidence>
<proteinExistence type="predicted"/>
<dbReference type="EMBL" id="OGUS01000117">
    <property type="protein sequence ID" value="SPC12891.1"/>
    <property type="molecule type" value="Genomic_DNA"/>
</dbReference>
<feature type="region of interest" description="Disordered" evidence="1">
    <location>
        <begin position="1"/>
        <end position="22"/>
    </location>
</feature>
<protein>
    <submittedName>
        <fullName evidence="2">Uncharacterized protein</fullName>
    </submittedName>
</protein>
<organism evidence="2 3">
    <name type="scientific">Cupriavidus oxalaticus</name>
    <dbReference type="NCBI Taxonomy" id="96344"/>
    <lineage>
        <taxon>Bacteria</taxon>
        <taxon>Pseudomonadati</taxon>
        <taxon>Pseudomonadota</taxon>
        <taxon>Betaproteobacteria</taxon>
        <taxon>Burkholderiales</taxon>
        <taxon>Burkholderiaceae</taxon>
        <taxon>Cupriavidus</taxon>
    </lineage>
</organism>
<sequence length="175" mass="17712">MTSRGVMSMLPTAASGQPGWSRSSVHATIAPIDQPTTTTSASPRWLTSAAASRASAAMVVPVPCRDSPWPAWSGAITRNPARASARWPSKASPLTDQPCSSSSGRPSPASRQPGKVPCAGWVAKGGAGALSAGLSQAESGASNDVSLQAVGGKQRNGGQGAPLLTFTPVNLYDET</sequence>